<keyword evidence="2" id="KW-0624">Polysaccharide degradation</keyword>
<evidence type="ECO:0000313" key="3">
    <source>
        <dbReference type="Proteomes" id="UP000383932"/>
    </source>
</evidence>
<protein>
    <submittedName>
        <fullName evidence="2">Putative effector protein/Endo-1,4-beta-xylanase</fullName>
    </submittedName>
</protein>
<keyword evidence="2" id="KW-0326">Glycosidase</keyword>
<keyword evidence="1" id="KW-0732">Signal</keyword>
<reference evidence="2 3" key="1">
    <citation type="journal article" date="2019" name="Fungal Biol. Biotechnol.">
        <title>Draft genome sequence of fastidious pathogen Ceratobasidium theobromae, which causes vascular-streak dieback in Theobroma cacao.</title>
        <authorList>
            <person name="Ali S.S."/>
            <person name="Asman A."/>
            <person name="Shao J."/>
            <person name="Firmansyah A.P."/>
            <person name="Susilo A.W."/>
            <person name="Rosmana A."/>
            <person name="McMahon P."/>
            <person name="Junaid M."/>
            <person name="Guest D."/>
            <person name="Kheng T.Y."/>
            <person name="Meinhardt L.W."/>
            <person name="Bailey B.A."/>
        </authorList>
    </citation>
    <scope>NUCLEOTIDE SEQUENCE [LARGE SCALE GENOMIC DNA]</scope>
    <source>
        <strain evidence="2 3">CT2</strain>
    </source>
</reference>
<feature type="chain" id="PRO_5024291962" evidence="1">
    <location>
        <begin position="19"/>
        <end position="78"/>
    </location>
</feature>
<name>A0A5N5QPA2_9AGAM</name>
<dbReference type="GO" id="GO:0016798">
    <property type="term" value="F:hydrolase activity, acting on glycosyl bonds"/>
    <property type="evidence" value="ECO:0007669"/>
    <property type="project" value="UniProtKB-KW"/>
</dbReference>
<keyword evidence="2" id="KW-0378">Hydrolase</keyword>
<dbReference type="AlphaFoldDB" id="A0A5N5QPA2"/>
<sequence>MLVVPTLLLAAAASGVAGAPSQSKGLHALAQKLKPRRYIGTATESYNLLNSTAFGQQYAKIAESDEFGIYTPENTLKW</sequence>
<organism evidence="2 3">
    <name type="scientific">Ceratobasidium theobromae</name>
    <dbReference type="NCBI Taxonomy" id="1582974"/>
    <lineage>
        <taxon>Eukaryota</taxon>
        <taxon>Fungi</taxon>
        <taxon>Dikarya</taxon>
        <taxon>Basidiomycota</taxon>
        <taxon>Agaricomycotina</taxon>
        <taxon>Agaricomycetes</taxon>
        <taxon>Cantharellales</taxon>
        <taxon>Ceratobasidiaceae</taxon>
        <taxon>Ceratobasidium</taxon>
    </lineage>
</organism>
<dbReference type="EMBL" id="SSOP01000038">
    <property type="protein sequence ID" value="KAB5593428.1"/>
    <property type="molecule type" value="Genomic_DNA"/>
</dbReference>
<keyword evidence="3" id="KW-1185">Reference proteome</keyword>
<evidence type="ECO:0000313" key="2">
    <source>
        <dbReference type="EMBL" id="KAB5593428.1"/>
    </source>
</evidence>
<proteinExistence type="predicted"/>
<accession>A0A5N5QPA2</accession>
<evidence type="ECO:0000256" key="1">
    <source>
        <dbReference type="SAM" id="SignalP"/>
    </source>
</evidence>
<comment type="caution">
    <text evidence="2">The sequence shown here is derived from an EMBL/GenBank/DDBJ whole genome shotgun (WGS) entry which is preliminary data.</text>
</comment>
<keyword evidence="2" id="KW-0858">Xylan degradation</keyword>
<dbReference type="Proteomes" id="UP000383932">
    <property type="component" value="Unassembled WGS sequence"/>
</dbReference>
<dbReference type="OrthoDB" id="10341814at2759"/>
<keyword evidence="2" id="KW-0119">Carbohydrate metabolism</keyword>
<feature type="signal peptide" evidence="1">
    <location>
        <begin position="1"/>
        <end position="18"/>
    </location>
</feature>
<dbReference type="GO" id="GO:0045493">
    <property type="term" value="P:xylan catabolic process"/>
    <property type="evidence" value="ECO:0007669"/>
    <property type="project" value="UniProtKB-KW"/>
</dbReference>
<gene>
    <name evidence="2" type="ORF">CTheo_3166</name>
</gene>